<name>A0ABP8N9X2_9BACT</name>
<sequence>MLRLIFWLFVFGLIFRVVFSYLLPLFRITSVTNDHMRRMQDQMREMERKMNETKATPPPAAKKANIDGDYIDYEELK</sequence>
<organism evidence="1 2">
    <name type="scientific">Nemorincola caseinilytica</name>
    <dbReference type="NCBI Taxonomy" id="2054315"/>
    <lineage>
        <taxon>Bacteria</taxon>
        <taxon>Pseudomonadati</taxon>
        <taxon>Bacteroidota</taxon>
        <taxon>Chitinophagia</taxon>
        <taxon>Chitinophagales</taxon>
        <taxon>Chitinophagaceae</taxon>
        <taxon>Nemorincola</taxon>
    </lineage>
</organism>
<proteinExistence type="predicted"/>
<gene>
    <name evidence="1" type="ORF">GCM10023093_09140</name>
</gene>
<comment type="caution">
    <text evidence="1">The sequence shown here is derived from an EMBL/GenBank/DDBJ whole genome shotgun (WGS) entry which is preliminary data.</text>
</comment>
<dbReference type="RefSeq" id="WP_345079228.1">
    <property type="nucleotide sequence ID" value="NZ_BAABFA010000007.1"/>
</dbReference>
<protein>
    <recommendedName>
        <fullName evidence="3">DUF4834 domain-containing protein</fullName>
    </recommendedName>
</protein>
<accession>A0ABP8N9X2</accession>
<evidence type="ECO:0008006" key="3">
    <source>
        <dbReference type="Google" id="ProtNLM"/>
    </source>
</evidence>
<evidence type="ECO:0000313" key="1">
    <source>
        <dbReference type="EMBL" id="GAA4462473.1"/>
    </source>
</evidence>
<keyword evidence="2" id="KW-1185">Reference proteome</keyword>
<reference evidence="2" key="1">
    <citation type="journal article" date="2019" name="Int. J. Syst. Evol. Microbiol.">
        <title>The Global Catalogue of Microorganisms (GCM) 10K type strain sequencing project: providing services to taxonomists for standard genome sequencing and annotation.</title>
        <authorList>
            <consortium name="The Broad Institute Genomics Platform"/>
            <consortium name="The Broad Institute Genome Sequencing Center for Infectious Disease"/>
            <person name="Wu L."/>
            <person name="Ma J."/>
        </authorList>
    </citation>
    <scope>NUCLEOTIDE SEQUENCE [LARGE SCALE GENOMIC DNA]</scope>
    <source>
        <strain evidence="2">JCM 32105</strain>
    </source>
</reference>
<dbReference type="EMBL" id="BAABFA010000007">
    <property type="protein sequence ID" value="GAA4462473.1"/>
    <property type="molecule type" value="Genomic_DNA"/>
</dbReference>
<dbReference type="Proteomes" id="UP001500067">
    <property type="component" value="Unassembled WGS sequence"/>
</dbReference>
<evidence type="ECO:0000313" key="2">
    <source>
        <dbReference type="Proteomes" id="UP001500067"/>
    </source>
</evidence>